<gene>
    <name evidence="1" type="ORF">H5410_003414</name>
</gene>
<accession>A0A9J6B4S7</accession>
<proteinExistence type="predicted"/>
<keyword evidence="2" id="KW-1185">Reference proteome</keyword>
<dbReference type="EMBL" id="JACXVP010000001">
    <property type="protein sequence ID" value="KAG5631697.1"/>
    <property type="molecule type" value="Genomic_DNA"/>
</dbReference>
<dbReference type="Proteomes" id="UP000824120">
    <property type="component" value="Chromosome 1"/>
</dbReference>
<evidence type="ECO:0000313" key="1">
    <source>
        <dbReference type="EMBL" id="KAG5631697.1"/>
    </source>
</evidence>
<reference evidence="1 2" key="1">
    <citation type="submission" date="2020-09" db="EMBL/GenBank/DDBJ databases">
        <title>De no assembly of potato wild relative species, Solanum commersonii.</title>
        <authorList>
            <person name="Cho K."/>
        </authorList>
    </citation>
    <scope>NUCLEOTIDE SEQUENCE [LARGE SCALE GENOMIC DNA]</scope>
    <source>
        <strain evidence="1">LZ3.2</strain>
        <tissue evidence="1">Leaf</tissue>
    </source>
</reference>
<protein>
    <submittedName>
        <fullName evidence="1">Uncharacterized protein</fullName>
    </submittedName>
</protein>
<dbReference type="AlphaFoldDB" id="A0A9J6B4S7"/>
<organism evidence="1 2">
    <name type="scientific">Solanum commersonii</name>
    <name type="common">Commerson's wild potato</name>
    <name type="synonym">Commerson's nightshade</name>
    <dbReference type="NCBI Taxonomy" id="4109"/>
    <lineage>
        <taxon>Eukaryota</taxon>
        <taxon>Viridiplantae</taxon>
        <taxon>Streptophyta</taxon>
        <taxon>Embryophyta</taxon>
        <taxon>Tracheophyta</taxon>
        <taxon>Spermatophyta</taxon>
        <taxon>Magnoliopsida</taxon>
        <taxon>eudicotyledons</taxon>
        <taxon>Gunneridae</taxon>
        <taxon>Pentapetalae</taxon>
        <taxon>asterids</taxon>
        <taxon>lamiids</taxon>
        <taxon>Solanales</taxon>
        <taxon>Solanaceae</taxon>
        <taxon>Solanoideae</taxon>
        <taxon>Solaneae</taxon>
        <taxon>Solanum</taxon>
    </lineage>
</organism>
<name>A0A9J6B4S7_SOLCO</name>
<evidence type="ECO:0000313" key="2">
    <source>
        <dbReference type="Proteomes" id="UP000824120"/>
    </source>
</evidence>
<sequence>MREILGNSVTLVLSPINSVMSHIHNYLAEFYRTSLILGPLRRIKSESPIGSAIRQLVPCLTNLHFSTPFSLKILVFSQEAPYFTSWHDANPVLLFVLGASRTGTKGGVSPFGESPSVFGDAQASASSFF</sequence>
<comment type="caution">
    <text evidence="1">The sequence shown here is derived from an EMBL/GenBank/DDBJ whole genome shotgun (WGS) entry which is preliminary data.</text>
</comment>